<keyword evidence="1 2" id="KW-0238">DNA-binding</keyword>
<accession>A0ABW1NEZ7</accession>
<dbReference type="InterPro" id="IPR050109">
    <property type="entry name" value="HTH-type_TetR-like_transc_reg"/>
</dbReference>
<dbReference type="Gene3D" id="1.10.357.10">
    <property type="entry name" value="Tetracycline Repressor, domain 2"/>
    <property type="match status" value="1"/>
</dbReference>
<evidence type="ECO:0000256" key="1">
    <source>
        <dbReference type="ARBA" id="ARBA00023125"/>
    </source>
</evidence>
<comment type="caution">
    <text evidence="4">The sequence shown here is derived from an EMBL/GenBank/DDBJ whole genome shotgun (WGS) entry which is preliminary data.</text>
</comment>
<reference evidence="5" key="1">
    <citation type="journal article" date="2019" name="Int. J. Syst. Evol. Microbiol.">
        <title>The Global Catalogue of Microorganisms (GCM) 10K type strain sequencing project: providing services to taxonomists for standard genome sequencing and annotation.</title>
        <authorList>
            <consortium name="The Broad Institute Genomics Platform"/>
            <consortium name="The Broad Institute Genome Sequencing Center for Infectious Disease"/>
            <person name="Wu L."/>
            <person name="Ma J."/>
        </authorList>
    </citation>
    <scope>NUCLEOTIDE SEQUENCE [LARGE SCALE GENOMIC DNA]</scope>
    <source>
        <strain evidence="5">JCM 30346</strain>
    </source>
</reference>
<sequence>MTGETLPGSTRDRVLRAAADLLAQGGREAVSTRAVSAAAGIQAPTLYRLFGDKDGLLAAVAAYGFEEYLVGKLAMGETDDPVTDLRRGWDLHVEFGLTRPAFYTLMYGDARPGQGTPAAQEATRLLHRLISRVAAAGRLRTGVERAAQLVHSAGVGVTLTLIATPPEHRDPELSPTTREAILQAVTTDRVPGVTPPTPRDLVTDRAMALRAALTVHPALPDCRLTGAEHELLVEWLDRLSH</sequence>
<organism evidence="4 5">
    <name type="scientific">Sphaerisporangium aureirubrum</name>
    <dbReference type="NCBI Taxonomy" id="1544736"/>
    <lineage>
        <taxon>Bacteria</taxon>
        <taxon>Bacillati</taxon>
        <taxon>Actinomycetota</taxon>
        <taxon>Actinomycetes</taxon>
        <taxon>Streptosporangiales</taxon>
        <taxon>Streptosporangiaceae</taxon>
        <taxon>Sphaerisporangium</taxon>
    </lineage>
</organism>
<dbReference type="InterPro" id="IPR009057">
    <property type="entry name" value="Homeodomain-like_sf"/>
</dbReference>
<name>A0ABW1NEZ7_9ACTN</name>
<dbReference type="InterPro" id="IPR036271">
    <property type="entry name" value="Tet_transcr_reg_TetR-rel_C_sf"/>
</dbReference>
<protein>
    <submittedName>
        <fullName evidence="4">TetR/AcrR family transcriptional regulator</fullName>
    </submittedName>
</protein>
<dbReference type="Proteomes" id="UP001596137">
    <property type="component" value="Unassembled WGS sequence"/>
</dbReference>
<gene>
    <name evidence="4" type="ORF">ACFP1K_11765</name>
</gene>
<dbReference type="SUPFAM" id="SSF48498">
    <property type="entry name" value="Tetracyclin repressor-like, C-terminal domain"/>
    <property type="match status" value="1"/>
</dbReference>
<evidence type="ECO:0000259" key="3">
    <source>
        <dbReference type="PROSITE" id="PS50977"/>
    </source>
</evidence>
<dbReference type="Pfam" id="PF00440">
    <property type="entry name" value="TetR_N"/>
    <property type="match status" value="1"/>
</dbReference>
<dbReference type="PANTHER" id="PTHR30055">
    <property type="entry name" value="HTH-TYPE TRANSCRIPTIONAL REGULATOR RUTR"/>
    <property type="match status" value="1"/>
</dbReference>
<dbReference type="SUPFAM" id="SSF46689">
    <property type="entry name" value="Homeodomain-like"/>
    <property type="match status" value="1"/>
</dbReference>
<feature type="domain" description="HTH tetR-type" evidence="3">
    <location>
        <begin position="8"/>
        <end position="68"/>
    </location>
</feature>
<evidence type="ECO:0000256" key="2">
    <source>
        <dbReference type="PROSITE-ProRule" id="PRU00335"/>
    </source>
</evidence>
<keyword evidence="5" id="KW-1185">Reference proteome</keyword>
<feature type="DNA-binding region" description="H-T-H motif" evidence="2">
    <location>
        <begin position="31"/>
        <end position="50"/>
    </location>
</feature>
<evidence type="ECO:0000313" key="5">
    <source>
        <dbReference type="Proteomes" id="UP001596137"/>
    </source>
</evidence>
<dbReference type="PROSITE" id="PS50977">
    <property type="entry name" value="HTH_TETR_2"/>
    <property type="match status" value="1"/>
</dbReference>
<evidence type="ECO:0000313" key="4">
    <source>
        <dbReference type="EMBL" id="MFC6081835.1"/>
    </source>
</evidence>
<dbReference type="RefSeq" id="WP_380750599.1">
    <property type="nucleotide sequence ID" value="NZ_JBHSRF010000012.1"/>
</dbReference>
<dbReference type="EMBL" id="JBHSRF010000012">
    <property type="protein sequence ID" value="MFC6081835.1"/>
    <property type="molecule type" value="Genomic_DNA"/>
</dbReference>
<dbReference type="PANTHER" id="PTHR30055:SF220">
    <property type="entry name" value="TETR-FAMILY REGULATORY PROTEIN"/>
    <property type="match status" value="1"/>
</dbReference>
<proteinExistence type="predicted"/>
<dbReference type="InterPro" id="IPR001647">
    <property type="entry name" value="HTH_TetR"/>
</dbReference>
<dbReference type="PRINTS" id="PR00455">
    <property type="entry name" value="HTHTETR"/>
</dbReference>